<dbReference type="AlphaFoldDB" id="A0A1I8BC82"/>
<evidence type="ECO:0000313" key="1">
    <source>
        <dbReference type="Proteomes" id="UP000095281"/>
    </source>
</evidence>
<accession>A0A1I8BC82</accession>
<protein>
    <submittedName>
        <fullName evidence="2">Uncharacterized protein</fullName>
    </submittedName>
</protein>
<organism evidence="1 2">
    <name type="scientific">Meloidogyne hapla</name>
    <name type="common">Root-knot nematode worm</name>
    <dbReference type="NCBI Taxonomy" id="6305"/>
    <lineage>
        <taxon>Eukaryota</taxon>
        <taxon>Metazoa</taxon>
        <taxon>Ecdysozoa</taxon>
        <taxon>Nematoda</taxon>
        <taxon>Chromadorea</taxon>
        <taxon>Rhabditida</taxon>
        <taxon>Tylenchina</taxon>
        <taxon>Tylenchomorpha</taxon>
        <taxon>Tylenchoidea</taxon>
        <taxon>Meloidogynidae</taxon>
        <taxon>Meloidogyninae</taxon>
        <taxon>Meloidogyne</taxon>
    </lineage>
</organism>
<dbReference type="WBParaSite" id="MhA1_Contig1965.frz3.gene4">
    <property type="protein sequence ID" value="MhA1_Contig1965.frz3.gene4"/>
    <property type="gene ID" value="MhA1_Contig1965.frz3.gene4"/>
</dbReference>
<dbReference type="Proteomes" id="UP000095281">
    <property type="component" value="Unplaced"/>
</dbReference>
<name>A0A1I8BC82_MELHA</name>
<reference evidence="2" key="1">
    <citation type="submission" date="2016-11" db="UniProtKB">
        <authorList>
            <consortium name="WormBaseParasite"/>
        </authorList>
    </citation>
    <scope>IDENTIFICATION</scope>
</reference>
<keyword evidence="1" id="KW-1185">Reference proteome</keyword>
<proteinExistence type="predicted"/>
<evidence type="ECO:0000313" key="2">
    <source>
        <dbReference type="WBParaSite" id="MhA1_Contig1965.frz3.gene4"/>
    </source>
</evidence>
<sequence>MPPHHQIQGPFHQQHTHLTQYFPEAVPQHLPINPYHGESSMPQIQNNEFNRNEIENEKVLVTQENIVQRIKEKALYKVIPYKEAELHCWYI</sequence>